<sequence>MQQIPTILAENISFSWLDTPTLHRVSLTLNPGEMLGLLGPNGGGKTTLISLIAGLVNPAEGHIQVNGVDVRQQALTARKSLGFVFQSVSLDPFMSVLQNLEFAAGLQGMSERQISPRIAELCDSLPIKAYLHKPVGALSGGQKRLVDIARALVHNPKVLILDEPTTALDPSAKGLLWSTLKSLQERNHLSILVATHLMDEAQDCDRVTFLRAGRIEWTGTPVQALDQLPDQSVTQTRRATLADWFIWKMSQTHHHD</sequence>
<keyword evidence="2" id="KW-0813">Transport</keyword>
<dbReference type="InterPro" id="IPR003439">
    <property type="entry name" value="ABC_transporter-like_ATP-bd"/>
</dbReference>
<evidence type="ECO:0000313" key="9">
    <source>
        <dbReference type="EMBL" id="GLR27578.1"/>
    </source>
</evidence>
<dbReference type="PANTHER" id="PTHR42711">
    <property type="entry name" value="ABC TRANSPORTER ATP-BINDING PROTEIN"/>
    <property type="match status" value="1"/>
</dbReference>
<evidence type="ECO:0000313" key="10">
    <source>
        <dbReference type="Proteomes" id="UP001156664"/>
    </source>
</evidence>
<keyword evidence="5" id="KW-0472">Membrane</keyword>
<name>A0ABQ5YSV4_9BURK</name>
<keyword evidence="7" id="KW-0067">ATP-binding</keyword>
<comment type="caution">
    <text evidence="9">The sequence shown here is derived from an EMBL/GenBank/DDBJ whole genome shotgun (WGS) entry which is preliminary data.</text>
</comment>
<proteinExistence type="inferred from homology"/>
<keyword evidence="4" id="KW-1003">Cell membrane</keyword>
<comment type="similarity">
    <text evidence="1">Belongs to the ABC transporter superfamily.</text>
</comment>
<dbReference type="Proteomes" id="UP001156664">
    <property type="component" value="Unassembled WGS sequence"/>
</dbReference>
<dbReference type="SUPFAM" id="SSF52540">
    <property type="entry name" value="P-loop containing nucleoside triphosphate hydrolases"/>
    <property type="match status" value="1"/>
</dbReference>
<dbReference type="InterPro" id="IPR017871">
    <property type="entry name" value="ABC_transporter-like_CS"/>
</dbReference>
<evidence type="ECO:0000256" key="1">
    <source>
        <dbReference type="ARBA" id="ARBA00005417"/>
    </source>
</evidence>
<keyword evidence="10" id="KW-1185">Reference proteome</keyword>
<evidence type="ECO:0000256" key="4">
    <source>
        <dbReference type="ARBA" id="ARBA00022475"/>
    </source>
</evidence>
<evidence type="ECO:0000259" key="8">
    <source>
        <dbReference type="PROSITE" id="PS50893"/>
    </source>
</evidence>
<keyword evidence="6" id="KW-0547">Nucleotide-binding</keyword>
<dbReference type="PROSITE" id="PS00211">
    <property type="entry name" value="ABC_TRANSPORTER_1"/>
    <property type="match status" value="1"/>
</dbReference>
<dbReference type="PANTHER" id="PTHR42711:SF5">
    <property type="entry name" value="ABC TRANSPORTER ATP-BINDING PROTEIN NATA"/>
    <property type="match status" value="1"/>
</dbReference>
<evidence type="ECO:0000256" key="5">
    <source>
        <dbReference type="ARBA" id="ARBA00022519"/>
    </source>
</evidence>
<accession>A0ABQ5YSV4</accession>
<dbReference type="Pfam" id="PF00005">
    <property type="entry name" value="ABC_tran"/>
    <property type="match status" value="1"/>
</dbReference>
<protein>
    <recommendedName>
        <fullName evidence="8">ABC transporter domain-containing protein</fullName>
    </recommendedName>
</protein>
<dbReference type="InterPro" id="IPR027417">
    <property type="entry name" value="P-loop_NTPase"/>
</dbReference>
<evidence type="ECO:0000256" key="2">
    <source>
        <dbReference type="ARBA" id="ARBA00022448"/>
    </source>
</evidence>
<organism evidence="9 10">
    <name type="scientific">Limnobacter litoralis</name>
    <dbReference type="NCBI Taxonomy" id="481366"/>
    <lineage>
        <taxon>Bacteria</taxon>
        <taxon>Pseudomonadati</taxon>
        <taxon>Pseudomonadota</taxon>
        <taxon>Betaproteobacteria</taxon>
        <taxon>Burkholderiales</taxon>
        <taxon>Burkholderiaceae</taxon>
        <taxon>Limnobacter</taxon>
    </lineage>
</organism>
<dbReference type="RefSeq" id="WP_284282408.1">
    <property type="nucleotide sequence ID" value="NZ_BSOJ01000032.1"/>
</dbReference>
<dbReference type="PROSITE" id="PS50893">
    <property type="entry name" value="ABC_TRANSPORTER_2"/>
    <property type="match status" value="1"/>
</dbReference>
<reference evidence="10" key="1">
    <citation type="journal article" date="2019" name="Int. J. Syst. Evol. Microbiol.">
        <title>The Global Catalogue of Microorganisms (GCM) 10K type strain sequencing project: providing services to taxonomists for standard genome sequencing and annotation.</title>
        <authorList>
            <consortium name="The Broad Institute Genomics Platform"/>
            <consortium name="The Broad Institute Genome Sequencing Center for Infectious Disease"/>
            <person name="Wu L."/>
            <person name="Ma J."/>
        </authorList>
    </citation>
    <scope>NUCLEOTIDE SEQUENCE [LARGE SCALE GENOMIC DNA]</scope>
    <source>
        <strain evidence="10">NBRC 105857</strain>
    </source>
</reference>
<feature type="domain" description="ABC transporter" evidence="8">
    <location>
        <begin position="7"/>
        <end position="237"/>
    </location>
</feature>
<dbReference type="Gene3D" id="3.40.50.300">
    <property type="entry name" value="P-loop containing nucleotide triphosphate hydrolases"/>
    <property type="match status" value="1"/>
</dbReference>
<keyword evidence="5" id="KW-0997">Cell inner membrane</keyword>
<gene>
    <name evidence="9" type="ORF">GCM10007875_26690</name>
</gene>
<evidence type="ECO:0000256" key="6">
    <source>
        <dbReference type="ARBA" id="ARBA00022741"/>
    </source>
</evidence>
<evidence type="ECO:0000256" key="3">
    <source>
        <dbReference type="ARBA" id="ARBA00022458"/>
    </source>
</evidence>
<dbReference type="SMART" id="SM00382">
    <property type="entry name" value="AAA"/>
    <property type="match status" value="1"/>
</dbReference>
<dbReference type="InterPro" id="IPR050763">
    <property type="entry name" value="ABC_transporter_ATP-binding"/>
</dbReference>
<keyword evidence="3" id="KW-0536">Nodulation</keyword>
<dbReference type="InterPro" id="IPR003593">
    <property type="entry name" value="AAA+_ATPase"/>
</dbReference>
<dbReference type="EMBL" id="BSOJ01000032">
    <property type="protein sequence ID" value="GLR27578.1"/>
    <property type="molecule type" value="Genomic_DNA"/>
</dbReference>
<evidence type="ECO:0000256" key="7">
    <source>
        <dbReference type="ARBA" id="ARBA00022840"/>
    </source>
</evidence>